<dbReference type="InterPro" id="IPR050736">
    <property type="entry name" value="Sensor_HK_Regulatory"/>
</dbReference>
<feature type="coiled-coil region" evidence="7">
    <location>
        <begin position="267"/>
        <end position="297"/>
    </location>
</feature>
<keyword evidence="7" id="KW-0175">Coiled coil</keyword>
<evidence type="ECO:0000256" key="5">
    <source>
        <dbReference type="ARBA" id="ARBA00022777"/>
    </source>
</evidence>
<dbReference type="Gene3D" id="1.10.287.130">
    <property type="match status" value="1"/>
</dbReference>
<dbReference type="SMART" id="SM00387">
    <property type="entry name" value="HATPase_c"/>
    <property type="match status" value="1"/>
</dbReference>
<dbReference type="PANTHER" id="PTHR43711">
    <property type="entry name" value="TWO-COMPONENT HISTIDINE KINASE"/>
    <property type="match status" value="1"/>
</dbReference>
<evidence type="ECO:0000256" key="7">
    <source>
        <dbReference type="SAM" id="Coils"/>
    </source>
</evidence>
<dbReference type="SUPFAM" id="SSF55874">
    <property type="entry name" value="ATPase domain of HSP90 chaperone/DNA topoisomerase II/histidine kinase"/>
    <property type="match status" value="1"/>
</dbReference>
<feature type="domain" description="Histidine kinase" evidence="9">
    <location>
        <begin position="297"/>
        <end position="516"/>
    </location>
</feature>
<dbReference type="Pfam" id="PF02518">
    <property type="entry name" value="HATPase_c"/>
    <property type="match status" value="1"/>
</dbReference>
<evidence type="ECO:0000256" key="2">
    <source>
        <dbReference type="ARBA" id="ARBA00012438"/>
    </source>
</evidence>
<keyword evidence="8" id="KW-0472">Membrane</keyword>
<evidence type="ECO:0000259" key="9">
    <source>
        <dbReference type="PROSITE" id="PS50109"/>
    </source>
</evidence>
<dbReference type="PATRIC" id="fig|1441384.3.peg.259"/>
<dbReference type="AlphaFoldDB" id="A0A0F3RJ44"/>
<comment type="catalytic activity">
    <reaction evidence="1">
        <text>ATP + protein L-histidine = ADP + protein N-phospho-L-histidine.</text>
        <dbReference type="EC" id="2.7.13.3"/>
    </reaction>
</comment>
<sequence length="520" mass="59635">MYNNVLFNYNGQYTKKYMHYRYAIRLSFIAVFLTLVGLTIYYRYNVIKWYSLIPAQKNARNIVSKYRTKFLNQNHNKDIISKLVTNSYDLKLDLDLKNLAKQSLNFFREIEFMESIEQITLYDSMKNIIIRSKDDYVATNNVRKNIGIESLLLYLDKLIFYTYQKPNQKPTFKHGARITNCFVEFDNNTYPSRANTSPFSANVLIHCESPIILDHTVIAFLKITYNATQQWMYINNISKQVLTILLLMSLIFFFIIKSSISNVQQIINVQLNANKYLEQARQKAEKENIAKNKFLANVSHELRTPLSAIIGLTEIILSNSHCKINYYNYIRDIHNSGKHLLAVINDILDFSKASANKLTVENVAVDLNKLAASSLRLMYTKAKKAGIKLISKFPQDQIIINADAKRLKQALFNLLSNSIKFTPSKGSITLEISMNELKSLVYIKVIDTGIGIAEQDIPKALSSFEQVNNNLSNQREGTGLGLPLTKKLIYLMEGDFEITSNIGQGTTVTITFKYPSRTIN</sequence>
<evidence type="ECO:0000256" key="6">
    <source>
        <dbReference type="ARBA" id="ARBA00023012"/>
    </source>
</evidence>
<dbReference type="Pfam" id="PF00512">
    <property type="entry name" value="HisKA"/>
    <property type="match status" value="1"/>
</dbReference>
<dbReference type="Proteomes" id="UP000033580">
    <property type="component" value="Unassembled WGS sequence"/>
</dbReference>
<dbReference type="SUPFAM" id="SSF47384">
    <property type="entry name" value="Homodimeric domain of signal transducing histidine kinase"/>
    <property type="match status" value="1"/>
</dbReference>
<evidence type="ECO:0000313" key="10">
    <source>
        <dbReference type="EMBL" id="KJW06460.1"/>
    </source>
</evidence>
<dbReference type="InterPro" id="IPR004358">
    <property type="entry name" value="Sig_transdc_His_kin-like_C"/>
</dbReference>
<comment type="caution">
    <text evidence="10">The sequence shown here is derived from an EMBL/GenBank/DDBJ whole genome shotgun (WGS) entry which is preliminary data.</text>
</comment>
<gene>
    <name evidence="10" type="ORF">OTUT144_1507</name>
</gene>
<keyword evidence="6" id="KW-0902">Two-component regulatory system</keyword>
<proteinExistence type="predicted"/>
<evidence type="ECO:0000256" key="1">
    <source>
        <dbReference type="ARBA" id="ARBA00000085"/>
    </source>
</evidence>
<keyword evidence="8" id="KW-1133">Transmembrane helix</keyword>
<evidence type="ECO:0000256" key="8">
    <source>
        <dbReference type="SAM" id="Phobius"/>
    </source>
</evidence>
<organism evidence="10 11">
    <name type="scientific">Orientia tsutsugamushi str. UT144</name>
    <dbReference type="NCBI Taxonomy" id="1441384"/>
    <lineage>
        <taxon>Bacteria</taxon>
        <taxon>Pseudomonadati</taxon>
        <taxon>Pseudomonadota</taxon>
        <taxon>Alphaproteobacteria</taxon>
        <taxon>Rickettsiales</taxon>
        <taxon>Rickettsiaceae</taxon>
        <taxon>Rickettsieae</taxon>
        <taxon>Orientia</taxon>
    </lineage>
</organism>
<dbReference type="SMART" id="SM00388">
    <property type="entry name" value="HisKA"/>
    <property type="match status" value="1"/>
</dbReference>
<dbReference type="InterPro" id="IPR003661">
    <property type="entry name" value="HisK_dim/P_dom"/>
</dbReference>
<keyword evidence="5 10" id="KW-0418">Kinase</keyword>
<protein>
    <recommendedName>
        <fullName evidence="2">histidine kinase</fullName>
        <ecNumber evidence="2">2.7.13.3</ecNumber>
    </recommendedName>
</protein>
<dbReference type="PRINTS" id="PR00344">
    <property type="entry name" value="BCTRLSENSOR"/>
</dbReference>
<dbReference type="Gene3D" id="3.30.565.10">
    <property type="entry name" value="Histidine kinase-like ATPase, C-terminal domain"/>
    <property type="match status" value="1"/>
</dbReference>
<evidence type="ECO:0000313" key="11">
    <source>
        <dbReference type="Proteomes" id="UP000033580"/>
    </source>
</evidence>
<dbReference type="EMBL" id="LAOR01000120">
    <property type="protein sequence ID" value="KJW06460.1"/>
    <property type="molecule type" value="Genomic_DNA"/>
</dbReference>
<keyword evidence="8" id="KW-0812">Transmembrane</keyword>
<keyword evidence="4" id="KW-0808">Transferase</keyword>
<evidence type="ECO:0000256" key="3">
    <source>
        <dbReference type="ARBA" id="ARBA00022553"/>
    </source>
</evidence>
<dbReference type="PANTHER" id="PTHR43711:SF26">
    <property type="entry name" value="SENSOR HISTIDINE KINASE RCSC"/>
    <property type="match status" value="1"/>
</dbReference>
<evidence type="ECO:0000256" key="4">
    <source>
        <dbReference type="ARBA" id="ARBA00022679"/>
    </source>
</evidence>
<feature type="transmembrane region" description="Helical" evidence="8">
    <location>
        <begin position="241"/>
        <end position="260"/>
    </location>
</feature>
<name>A0A0F3RJ44_ORITS</name>
<dbReference type="GO" id="GO:0000155">
    <property type="term" value="F:phosphorelay sensor kinase activity"/>
    <property type="evidence" value="ECO:0007669"/>
    <property type="project" value="InterPro"/>
</dbReference>
<reference evidence="10 11" key="1">
    <citation type="submission" date="2015-01" db="EMBL/GenBank/DDBJ databases">
        <title>Genome Sequencing of Rickettsiales.</title>
        <authorList>
            <person name="Daugherty S.C."/>
            <person name="Su Q."/>
            <person name="Abolude K."/>
            <person name="Beier-Sexton M."/>
            <person name="Carlyon J.A."/>
            <person name="Carter R."/>
            <person name="Day N.P."/>
            <person name="Dumler S.J."/>
            <person name="Dyachenko V."/>
            <person name="Godinez A."/>
            <person name="Kurtti T.J."/>
            <person name="Lichay M."/>
            <person name="Mullins K.E."/>
            <person name="Ott S."/>
            <person name="Pappas-Brown V."/>
            <person name="Paris D.H."/>
            <person name="Patel P."/>
            <person name="Richards A.L."/>
            <person name="Sadzewicz L."/>
            <person name="Sears K."/>
            <person name="Seidman D."/>
            <person name="Sengamalay N."/>
            <person name="Stenos J."/>
            <person name="Tallon L.J."/>
            <person name="Vincent G."/>
            <person name="Fraser C.M."/>
            <person name="Munderloh U."/>
            <person name="Dunning-Hotopp J.C."/>
        </authorList>
    </citation>
    <scope>NUCLEOTIDE SEQUENCE [LARGE SCALE GENOMIC DNA]</scope>
    <source>
        <strain evidence="10 11">UT144</strain>
    </source>
</reference>
<dbReference type="InterPro" id="IPR036890">
    <property type="entry name" value="HATPase_C_sf"/>
</dbReference>
<feature type="transmembrane region" description="Helical" evidence="8">
    <location>
        <begin position="20"/>
        <end position="42"/>
    </location>
</feature>
<accession>A0A0F3RJ44</accession>
<dbReference type="CDD" id="cd00082">
    <property type="entry name" value="HisKA"/>
    <property type="match status" value="1"/>
</dbReference>
<dbReference type="InterPro" id="IPR036097">
    <property type="entry name" value="HisK_dim/P_sf"/>
</dbReference>
<dbReference type="InterPro" id="IPR005467">
    <property type="entry name" value="His_kinase_dom"/>
</dbReference>
<dbReference type="EC" id="2.7.13.3" evidence="2"/>
<dbReference type="PROSITE" id="PS50109">
    <property type="entry name" value="HIS_KIN"/>
    <property type="match status" value="1"/>
</dbReference>
<dbReference type="InterPro" id="IPR003594">
    <property type="entry name" value="HATPase_dom"/>
</dbReference>
<keyword evidence="3" id="KW-0597">Phosphoprotein</keyword>